<dbReference type="STRING" id="1560201.NG42_11600"/>
<name>A0A0L7T377_9GAMM</name>
<dbReference type="Proteomes" id="UP000036851">
    <property type="component" value="Unassembled WGS sequence"/>
</dbReference>
<dbReference type="Proteomes" id="UP000037088">
    <property type="component" value="Unassembled WGS sequence"/>
</dbReference>
<evidence type="ECO:0000313" key="6">
    <source>
        <dbReference type="Proteomes" id="UP000037088"/>
    </source>
</evidence>
<dbReference type="InterPro" id="IPR012902">
    <property type="entry name" value="N_methyl_site"/>
</dbReference>
<comment type="caution">
    <text evidence="3">The sequence shown here is derived from an EMBL/GenBank/DDBJ whole genome shotgun (WGS) entry which is preliminary data.</text>
</comment>
<protein>
    <submittedName>
        <fullName evidence="3">Prepilin peptidase-dependent protein C</fullName>
    </submittedName>
</protein>
<dbReference type="InterPro" id="IPR022204">
    <property type="entry name" value="PpdC-like_C"/>
</dbReference>
<dbReference type="Pfam" id="PF07963">
    <property type="entry name" value="N_methyl"/>
    <property type="match status" value="1"/>
</dbReference>
<evidence type="ECO:0000313" key="5">
    <source>
        <dbReference type="Proteomes" id="UP000036851"/>
    </source>
</evidence>
<evidence type="ECO:0000313" key="3">
    <source>
        <dbReference type="EMBL" id="KOC89775.1"/>
    </source>
</evidence>
<dbReference type="EMBL" id="JRXE01000014">
    <property type="protein sequence ID" value="KOC89775.1"/>
    <property type="molecule type" value="Genomic_DNA"/>
</dbReference>
<feature type="domain" description="Prepilin peptidase dependent protein C-like C-terminal" evidence="2">
    <location>
        <begin position="31"/>
        <end position="99"/>
    </location>
</feature>
<reference evidence="5 6" key="1">
    <citation type="journal article" date="2015" name="Int. J. Syst. Evol. Microbiol.">
        <title>Erwinia iniecta sp. nov., isolated from Russian wheat aphids (Diuraphis noxia).</title>
        <authorList>
            <person name="Campillo T."/>
            <person name="Luna E."/>
            <person name="Portier P."/>
            <person name="Fischer-Le Saux M."/>
            <person name="Lapitan N."/>
            <person name="Tisserat N.A."/>
            <person name="Leach J.E."/>
        </authorList>
    </citation>
    <scope>NUCLEOTIDE SEQUENCE [LARGE SCALE GENOMIC DNA]</scope>
    <source>
        <strain evidence="3 6">B120</strain>
        <strain evidence="4 5">B149</strain>
    </source>
</reference>
<dbReference type="RefSeq" id="WP_052899513.1">
    <property type="nucleotide sequence ID" value="NZ_JRXE01000014.1"/>
</dbReference>
<dbReference type="Pfam" id="PF12528">
    <property type="entry name" value="T2SSppdC"/>
    <property type="match status" value="1"/>
</dbReference>
<dbReference type="NCBIfam" id="TIGR02532">
    <property type="entry name" value="IV_pilin_GFxxxE"/>
    <property type="match status" value="1"/>
</dbReference>
<proteinExistence type="predicted"/>
<evidence type="ECO:0000259" key="2">
    <source>
        <dbReference type="Pfam" id="PF12528"/>
    </source>
</evidence>
<dbReference type="EMBL" id="JRXF01000013">
    <property type="protein sequence ID" value="KOC93572.1"/>
    <property type="molecule type" value="Genomic_DNA"/>
</dbReference>
<dbReference type="GO" id="GO:0016020">
    <property type="term" value="C:membrane"/>
    <property type="evidence" value="ECO:0007669"/>
    <property type="project" value="UniProtKB-SubCell"/>
</dbReference>
<accession>A0A0L7T377</accession>
<keyword evidence="6" id="KW-1185">Reference proteome</keyword>
<comment type="subcellular location">
    <subcellularLocation>
        <location evidence="1">Membrane</location>
        <topology evidence="1">Single-pass membrane protein</topology>
    </subcellularLocation>
</comment>
<evidence type="ECO:0000256" key="1">
    <source>
        <dbReference type="ARBA" id="ARBA00004167"/>
    </source>
</evidence>
<sequence>MRPERQRGFSLAEVLFALLLFSLSLTALLQYQRVLTQGFALQWQQRQAWRFAAQRIEGQAVEGWQTGLQQQSGPAGCLLLTAEARGPLGREARLTTLGCEP</sequence>
<gene>
    <name evidence="3" type="ORF">NG42_11600</name>
    <name evidence="4" type="ORF">NG43_09970</name>
</gene>
<organism evidence="3 6">
    <name type="scientific">Winslowiella iniecta</name>
    <dbReference type="NCBI Taxonomy" id="1560201"/>
    <lineage>
        <taxon>Bacteria</taxon>
        <taxon>Pseudomonadati</taxon>
        <taxon>Pseudomonadota</taxon>
        <taxon>Gammaproteobacteria</taxon>
        <taxon>Enterobacterales</taxon>
        <taxon>Erwiniaceae</taxon>
        <taxon>Winslowiella</taxon>
    </lineage>
</organism>
<evidence type="ECO:0000313" key="4">
    <source>
        <dbReference type="EMBL" id="KOC93572.1"/>
    </source>
</evidence>
<dbReference type="OrthoDB" id="6522830at2"/>
<dbReference type="PATRIC" id="fig|1560201.3.peg.2467"/>
<dbReference type="AlphaFoldDB" id="A0A0L7T377"/>